<evidence type="ECO:0000313" key="2">
    <source>
        <dbReference type="EMBL" id="ACY22449.1"/>
    </source>
</evidence>
<dbReference type="CDD" id="cd06587">
    <property type="entry name" value="VOC"/>
    <property type="match status" value="1"/>
</dbReference>
<dbReference type="PANTHER" id="PTHR21366:SF14">
    <property type="entry name" value="GLYOXALASE DOMAIN-CONTAINING PROTEIN 5"/>
    <property type="match status" value="1"/>
</dbReference>
<sequence>MSGLHHLTLTVSDLDVSLEWYHRVLGFAEVMRSDDGGLHRALMSRPDCVPISFVAHGDSAIDGEFDERRVGLDHVGFAVADHAALTQWLAVLDAHGVTRSEPVHGVFGWALNFRDPDNIALEFYTRD</sequence>
<dbReference type="InterPro" id="IPR029068">
    <property type="entry name" value="Glyas_Bleomycin-R_OHBP_Dase"/>
</dbReference>
<dbReference type="Pfam" id="PF00903">
    <property type="entry name" value="Glyoxalase"/>
    <property type="match status" value="1"/>
</dbReference>
<keyword evidence="3" id="KW-1185">Reference proteome</keyword>
<dbReference type="PANTHER" id="PTHR21366">
    <property type="entry name" value="GLYOXALASE FAMILY PROTEIN"/>
    <property type="match status" value="1"/>
</dbReference>
<dbReference type="PROSITE" id="PS51819">
    <property type="entry name" value="VOC"/>
    <property type="match status" value="1"/>
</dbReference>
<evidence type="ECO:0000313" key="3">
    <source>
        <dbReference type="Proteomes" id="UP000001219"/>
    </source>
</evidence>
<dbReference type="eggNOG" id="COG0346">
    <property type="taxonomic scope" value="Bacteria"/>
</dbReference>
<evidence type="ECO:0000259" key="1">
    <source>
        <dbReference type="PROSITE" id="PS51819"/>
    </source>
</evidence>
<reference evidence="3" key="1">
    <citation type="submission" date="2009-10" db="EMBL/GenBank/DDBJ databases">
        <title>The complete chromosome of Gordonia bronchialis DSM 43247.</title>
        <authorList>
            <consortium name="US DOE Joint Genome Institute (JGI-PGF)"/>
            <person name="Lucas S."/>
            <person name="Copeland A."/>
            <person name="Lapidus A."/>
            <person name="Glavina del Rio T."/>
            <person name="Dalin E."/>
            <person name="Tice H."/>
            <person name="Bruce D."/>
            <person name="Goodwin L."/>
            <person name="Pitluck S."/>
            <person name="Kyrpides N."/>
            <person name="Mavromatis K."/>
            <person name="Ivanova N."/>
            <person name="Ovchinnikova G."/>
            <person name="Saunders E."/>
            <person name="Brettin T."/>
            <person name="Detter J.C."/>
            <person name="Han C."/>
            <person name="Larimer F."/>
            <person name="Land M."/>
            <person name="Hauser L."/>
            <person name="Markowitz V."/>
            <person name="Cheng J.-F."/>
            <person name="Hugenholtz P."/>
            <person name="Woyke T."/>
            <person name="Wu D."/>
            <person name="Jando M."/>
            <person name="Schneider S."/>
            <person name="Goeker M."/>
            <person name="Klenk H.-P."/>
            <person name="Eisen J.A."/>
        </authorList>
    </citation>
    <scope>NUCLEOTIDE SEQUENCE [LARGE SCALE GENOMIC DNA]</scope>
    <source>
        <strain evidence="3">ATCC 25592 / DSM 43247 / BCRC 13721 / JCM 3198 / KCTC 3076 / NBRC 16047 / NCTC 10667</strain>
    </source>
</reference>
<feature type="domain" description="VOC" evidence="1">
    <location>
        <begin position="3"/>
        <end position="126"/>
    </location>
</feature>
<dbReference type="InterPro" id="IPR050383">
    <property type="entry name" value="GlyoxalaseI/FosfomycinResist"/>
</dbReference>
<dbReference type="STRING" id="526226.Gbro_3244"/>
<dbReference type="InterPro" id="IPR004360">
    <property type="entry name" value="Glyas_Fos-R_dOase_dom"/>
</dbReference>
<dbReference type="AlphaFoldDB" id="D0LCV6"/>
<gene>
    <name evidence="2" type="ordered locus">Gbro_3244</name>
</gene>
<reference evidence="2 3" key="2">
    <citation type="journal article" date="2010" name="Stand. Genomic Sci.">
        <title>Complete genome sequence of Gordonia bronchialis type strain (3410).</title>
        <authorList>
            <person name="Ivanova N."/>
            <person name="Sikorski J."/>
            <person name="Jando M."/>
            <person name="Lapidus A."/>
            <person name="Nolan M."/>
            <person name="Lucas S."/>
            <person name="Del Rio T.G."/>
            <person name="Tice H."/>
            <person name="Copeland A."/>
            <person name="Cheng J.F."/>
            <person name="Chen F."/>
            <person name="Bruce D."/>
            <person name="Goodwin L."/>
            <person name="Pitluck S."/>
            <person name="Mavromatis K."/>
            <person name="Ovchinnikova G."/>
            <person name="Pati A."/>
            <person name="Chen A."/>
            <person name="Palaniappan K."/>
            <person name="Land M."/>
            <person name="Hauser L."/>
            <person name="Chang Y.J."/>
            <person name="Jeffries C.D."/>
            <person name="Chain P."/>
            <person name="Saunders E."/>
            <person name="Han C."/>
            <person name="Detter J.C."/>
            <person name="Brettin T."/>
            <person name="Rohde M."/>
            <person name="Goker M."/>
            <person name="Bristow J."/>
            <person name="Eisen J.A."/>
            <person name="Markowitz V."/>
            <person name="Hugenholtz P."/>
            <person name="Klenk H.P."/>
            <person name="Kyrpides N.C."/>
        </authorList>
    </citation>
    <scope>NUCLEOTIDE SEQUENCE [LARGE SCALE GENOMIC DNA]</scope>
    <source>
        <strain evidence="3">ATCC 25592 / DSM 43247 / BCRC 13721 / JCM 3198 / KCTC 3076 / NBRC 16047 / NCTC 10667</strain>
    </source>
</reference>
<dbReference type="Gene3D" id="3.10.180.10">
    <property type="entry name" value="2,3-Dihydroxybiphenyl 1,2-Dioxygenase, domain 1"/>
    <property type="match status" value="1"/>
</dbReference>
<dbReference type="InterPro" id="IPR037523">
    <property type="entry name" value="VOC_core"/>
</dbReference>
<dbReference type="SUPFAM" id="SSF54593">
    <property type="entry name" value="Glyoxalase/Bleomycin resistance protein/Dihydroxybiphenyl dioxygenase"/>
    <property type="match status" value="1"/>
</dbReference>
<dbReference type="HOGENOM" id="CLU_046006_9_2_11"/>
<proteinExistence type="predicted"/>
<name>D0LCV6_GORB4</name>
<dbReference type="Proteomes" id="UP000001219">
    <property type="component" value="Chromosome"/>
</dbReference>
<dbReference type="EMBL" id="CP001802">
    <property type="protein sequence ID" value="ACY22449.1"/>
    <property type="molecule type" value="Genomic_DNA"/>
</dbReference>
<organism evidence="2 3">
    <name type="scientific">Gordonia bronchialis (strain ATCC 25592 / DSM 43247 / BCRC 13721 / JCM 3198 / KCTC 3076 / NBRC 16047 / NCTC 10667)</name>
    <name type="common">Rhodococcus bronchialis</name>
    <dbReference type="NCBI Taxonomy" id="526226"/>
    <lineage>
        <taxon>Bacteria</taxon>
        <taxon>Bacillati</taxon>
        <taxon>Actinomycetota</taxon>
        <taxon>Actinomycetes</taxon>
        <taxon>Mycobacteriales</taxon>
        <taxon>Gordoniaceae</taxon>
        <taxon>Gordonia</taxon>
    </lineage>
</organism>
<protein>
    <submittedName>
        <fullName evidence="2">Glyoxalase/bleomycin resistance protein/dioxygenase</fullName>
    </submittedName>
</protein>
<dbReference type="OrthoDB" id="317332at2"/>
<dbReference type="KEGG" id="gbr:Gbro_3244"/>
<accession>D0LCV6</accession>